<evidence type="ECO:0000256" key="1">
    <source>
        <dbReference type="ARBA" id="ARBA00001970"/>
    </source>
</evidence>
<evidence type="ECO:0000256" key="5">
    <source>
        <dbReference type="ARBA" id="ARBA00022729"/>
    </source>
</evidence>
<organism evidence="12 13">
    <name type="scientific">Saccharothrix espanaensis (strain ATCC 51144 / DSM 44229 / JCM 9112 / NBRC 15066 / NRRL 15764)</name>
    <dbReference type="NCBI Taxonomy" id="1179773"/>
    <lineage>
        <taxon>Bacteria</taxon>
        <taxon>Bacillati</taxon>
        <taxon>Actinomycetota</taxon>
        <taxon>Actinomycetes</taxon>
        <taxon>Pseudonocardiales</taxon>
        <taxon>Pseudonocardiaceae</taxon>
        <taxon>Saccharothrix</taxon>
    </lineage>
</organism>
<evidence type="ECO:0000313" key="12">
    <source>
        <dbReference type="EMBL" id="CCH33696.1"/>
    </source>
</evidence>
<evidence type="ECO:0000256" key="2">
    <source>
        <dbReference type="ARBA" id="ARBA00022559"/>
    </source>
</evidence>
<dbReference type="AlphaFoldDB" id="K0K5Y4"/>
<dbReference type="PROSITE" id="PS51404">
    <property type="entry name" value="DYP_PEROXIDASE"/>
    <property type="match status" value="1"/>
</dbReference>
<keyword evidence="6" id="KW-0560">Oxidoreductase</keyword>
<dbReference type="PANTHER" id="PTHR30521">
    <property type="entry name" value="DEFERROCHELATASE/PEROXIDASE"/>
    <property type="match status" value="1"/>
</dbReference>
<dbReference type="PATRIC" id="fig|1179773.3.peg.6505"/>
<dbReference type="NCBIfam" id="TIGR01413">
    <property type="entry name" value="Dyp_perox_fam"/>
    <property type="match status" value="1"/>
</dbReference>
<dbReference type="KEGG" id="sesp:BN6_64530"/>
<keyword evidence="5" id="KW-0732">Signal</keyword>
<evidence type="ECO:0000256" key="8">
    <source>
        <dbReference type="ARBA" id="ARBA00025737"/>
    </source>
</evidence>
<evidence type="ECO:0000256" key="3">
    <source>
        <dbReference type="ARBA" id="ARBA00022617"/>
    </source>
</evidence>
<accession>K0K5Y4</accession>
<evidence type="ECO:0000313" key="13">
    <source>
        <dbReference type="Proteomes" id="UP000006281"/>
    </source>
</evidence>
<dbReference type="InterPro" id="IPR048328">
    <property type="entry name" value="Dyp_perox_C"/>
</dbReference>
<dbReference type="EMBL" id="HE804045">
    <property type="protein sequence ID" value="CCH33696.1"/>
    <property type="molecule type" value="Genomic_DNA"/>
</dbReference>
<gene>
    <name evidence="12" type="ordered locus">BN6_64530</name>
</gene>
<dbReference type="Proteomes" id="UP000006281">
    <property type="component" value="Chromosome"/>
</dbReference>
<sequence length="478" mass="53116">MESRQMSELLHLHAERRGLRPPLRGSREIQGNVLAAFNKDHQQFRFVRFTDAKLGRTWLAAMLGHISVTADVEDFNEAFSLGRAMFGADPQTLQATWTNLSLTPAGLLKLAINPKAVEEDLRDRDPELWQGAEARADVTGDDPEEWRFGRDGQRIHAVVTLASDTEERLRAVDALLDLLDDLLGVVKVHQEEGATLPGARRGHEHFGYKDGISQPGVRDFHEEDRNRPGHRLGHAGALLVNPGEFVFGHDTERGDESRRTARWLRDGSLQVIRRLTQDVAGWNRAVERHAEAAGTTPEELGALLIGRHKDGRPLAAPTDDGLGLGPDRNDFDYAHDPRGTLTPCPAHIRKTNPRSFTFRDPRQRRILRRGIPFGPPHEDDPHAERGLVFVAHCTSIREQFEFQQRVWAGNPDFAGGEDGAPTGTDPVIGGEGEARIETSDVATTLTFQRYVRTTGALYALVPSVSTLRLLAAGRELPR</sequence>
<dbReference type="InterPro" id="IPR011008">
    <property type="entry name" value="Dimeric_a/b-barrel"/>
</dbReference>
<dbReference type="STRING" id="1179773.BN6_64530"/>
<keyword evidence="3" id="KW-0349">Heme</keyword>
<feature type="region of interest" description="Disordered" evidence="9">
    <location>
        <begin position="198"/>
        <end position="234"/>
    </location>
</feature>
<protein>
    <submittedName>
        <fullName evidence="12">Dyp-type peroxidase family</fullName>
    </submittedName>
</protein>
<keyword evidence="4" id="KW-0479">Metal-binding</keyword>
<proteinExistence type="inferred from homology"/>
<keyword evidence="13" id="KW-1185">Reference proteome</keyword>
<comment type="cofactor">
    <cofactor evidence="1">
        <name>heme b</name>
        <dbReference type="ChEBI" id="CHEBI:60344"/>
    </cofactor>
</comment>
<feature type="compositionally biased region" description="Basic and acidic residues" evidence="9">
    <location>
        <begin position="218"/>
        <end position="227"/>
    </location>
</feature>
<evidence type="ECO:0000259" key="11">
    <source>
        <dbReference type="Pfam" id="PF21105"/>
    </source>
</evidence>
<evidence type="ECO:0000256" key="9">
    <source>
        <dbReference type="SAM" id="MobiDB-lite"/>
    </source>
</evidence>
<evidence type="ECO:0000259" key="10">
    <source>
        <dbReference type="Pfam" id="PF20628"/>
    </source>
</evidence>
<dbReference type="GO" id="GO:0046872">
    <property type="term" value="F:metal ion binding"/>
    <property type="evidence" value="ECO:0007669"/>
    <property type="project" value="UniProtKB-KW"/>
</dbReference>
<dbReference type="Pfam" id="PF20628">
    <property type="entry name" value="Dyp_perox_C"/>
    <property type="match status" value="1"/>
</dbReference>
<dbReference type="eggNOG" id="COG2837">
    <property type="taxonomic scope" value="Bacteria"/>
</dbReference>
<dbReference type="BioCyc" id="SESP1179773:BN6_RS31075-MONOMER"/>
<dbReference type="InterPro" id="IPR049509">
    <property type="entry name" value="DyP_N"/>
</dbReference>
<dbReference type="GO" id="GO:0005829">
    <property type="term" value="C:cytosol"/>
    <property type="evidence" value="ECO:0007669"/>
    <property type="project" value="TreeGrafter"/>
</dbReference>
<evidence type="ECO:0000256" key="6">
    <source>
        <dbReference type="ARBA" id="ARBA00023002"/>
    </source>
</evidence>
<feature type="domain" description="Dyp-type peroxidase C-terminal" evidence="10">
    <location>
        <begin position="261"/>
        <end position="407"/>
    </location>
</feature>
<reference evidence="12 13" key="1">
    <citation type="journal article" date="2012" name="BMC Genomics">
        <title>Complete genome sequence of Saccharothrix espanaensis DSM 44229T and comparison to the other completely sequenced Pseudonocardiaceae.</title>
        <authorList>
            <person name="Strobel T."/>
            <person name="Al-Dilaimi A."/>
            <person name="Blom J."/>
            <person name="Gessner A."/>
            <person name="Kalinowski J."/>
            <person name="Luzhetska M."/>
            <person name="Puhler A."/>
            <person name="Szczepanowski R."/>
            <person name="Bechthold A."/>
            <person name="Ruckert C."/>
        </authorList>
    </citation>
    <scope>NUCLEOTIDE SEQUENCE [LARGE SCALE GENOMIC DNA]</scope>
    <source>
        <strain evidence="13">ATCC 51144 / DSM 44229 / JCM 9112 / NBRC 15066 / NRRL 15764</strain>
    </source>
</reference>
<keyword evidence="7" id="KW-0408">Iron</keyword>
<keyword evidence="2 12" id="KW-0575">Peroxidase</keyword>
<feature type="domain" description="DyP dimeric alpha+beta barrel" evidence="11">
    <location>
        <begin position="28"/>
        <end position="171"/>
    </location>
</feature>
<dbReference type="HOGENOM" id="CLU_015125_2_0_11"/>
<name>K0K5Y4_SACES</name>
<dbReference type="Pfam" id="PF21105">
    <property type="entry name" value="DyP_N"/>
    <property type="match status" value="1"/>
</dbReference>
<dbReference type="SUPFAM" id="SSF54909">
    <property type="entry name" value="Dimeric alpha+beta barrel"/>
    <property type="match status" value="1"/>
</dbReference>
<comment type="similarity">
    <text evidence="8">Belongs to the DyP-type peroxidase family.</text>
</comment>
<dbReference type="GO" id="GO:0004601">
    <property type="term" value="F:peroxidase activity"/>
    <property type="evidence" value="ECO:0007669"/>
    <property type="project" value="UniProtKB-KW"/>
</dbReference>
<evidence type="ECO:0000256" key="4">
    <source>
        <dbReference type="ARBA" id="ARBA00022723"/>
    </source>
</evidence>
<dbReference type="InterPro" id="IPR006314">
    <property type="entry name" value="Dyp_peroxidase"/>
</dbReference>
<dbReference type="PANTHER" id="PTHR30521:SF4">
    <property type="entry name" value="DEFERROCHELATASE"/>
    <property type="match status" value="1"/>
</dbReference>
<evidence type="ECO:0000256" key="7">
    <source>
        <dbReference type="ARBA" id="ARBA00023004"/>
    </source>
</evidence>
<dbReference type="GO" id="GO:0020037">
    <property type="term" value="F:heme binding"/>
    <property type="evidence" value="ECO:0007669"/>
    <property type="project" value="InterPro"/>
</dbReference>